<reference evidence="6 7" key="1">
    <citation type="journal article" date="2008" name="Int. J. Syst. Evol. Microbiol.">
        <title>Amphritea japonica sp. nov. and Amphritea balenae sp. nov., isolated from the sediment adjacent to sperm whale carcasses off Kagoshima, Japan.</title>
        <authorList>
            <person name="Miyazaki M."/>
            <person name="Nogi Y."/>
            <person name="Fujiwara Y."/>
            <person name="Kawato M."/>
            <person name="Nagahama T."/>
            <person name="Kubokawa K."/>
            <person name="Horikoshi K."/>
        </authorList>
    </citation>
    <scope>NUCLEOTIDE SEQUENCE [LARGE SCALE GENOMIC DNA]</scope>
    <source>
        <strain evidence="6 7">ATCC BAA-1530</strain>
    </source>
</reference>
<dbReference type="Proteomes" id="UP000595663">
    <property type="component" value="Chromosome"/>
</dbReference>
<evidence type="ECO:0000313" key="6">
    <source>
        <dbReference type="EMBL" id="BBB27103.1"/>
    </source>
</evidence>
<dbReference type="Gene3D" id="2.30.110.10">
    <property type="entry name" value="Electron Transport, Fmn-binding Protein, Chain A"/>
    <property type="match status" value="1"/>
</dbReference>
<feature type="domain" description="Flavin reductase like" evidence="5">
    <location>
        <begin position="19"/>
        <end position="173"/>
    </location>
</feature>
<accession>A0A7R6PPF8</accession>
<gene>
    <name evidence="6" type="ORF">AMJAP_2514</name>
</gene>
<evidence type="ECO:0000256" key="1">
    <source>
        <dbReference type="ARBA" id="ARBA00001917"/>
    </source>
</evidence>
<dbReference type="EMBL" id="AP014545">
    <property type="protein sequence ID" value="BBB27103.1"/>
    <property type="molecule type" value="Genomic_DNA"/>
</dbReference>
<dbReference type="SMART" id="SM00903">
    <property type="entry name" value="Flavin_Reduct"/>
    <property type="match status" value="1"/>
</dbReference>
<dbReference type="Pfam" id="PF01613">
    <property type="entry name" value="Flavin_Reduct"/>
    <property type="match status" value="1"/>
</dbReference>
<proteinExistence type="inferred from homology"/>
<keyword evidence="3" id="KW-0288">FMN</keyword>
<evidence type="ECO:0000256" key="3">
    <source>
        <dbReference type="ARBA" id="ARBA00022643"/>
    </source>
</evidence>
<dbReference type="KEGG" id="ajp:AMJAP_2514"/>
<evidence type="ECO:0000259" key="5">
    <source>
        <dbReference type="SMART" id="SM00903"/>
    </source>
</evidence>
<dbReference type="InterPro" id="IPR002563">
    <property type="entry name" value="Flavin_Rdtase-like_dom"/>
</dbReference>
<dbReference type="RefSeq" id="WP_019620089.1">
    <property type="nucleotide sequence ID" value="NZ_AP014545.1"/>
</dbReference>
<comment type="cofactor">
    <cofactor evidence="1">
        <name>FMN</name>
        <dbReference type="ChEBI" id="CHEBI:58210"/>
    </cofactor>
</comment>
<protein>
    <recommendedName>
        <fullName evidence="5">Flavin reductase like domain-containing protein</fullName>
    </recommendedName>
</protein>
<name>A0A7R6PPF8_9GAMM</name>
<dbReference type="GO" id="GO:0016646">
    <property type="term" value="F:oxidoreductase activity, acting on the CH-NH group of donors, NAD or NADP as acceptor"/>
    <property type="evidence" value="ECO:0007669"/>
    <property type="project" value="UniProtKB-ARBA"/>
</dbReference>
<dbReference type="PANTHER" id="PTHR33798:SF5">
    <property type="entry name" value="FLAVIN REDUCTASE LIKE DOMAIN-CONTAINING PROTEIN"/>
    <property type="match status" value="1"/>
</dbReference>
<dbReference type="AlphaFoldDB" id="A0A7R6PPF8"/>
<organism evidence="6 7">
    <name type="scientific">Amphritea japonica ATCC BAA-1530</name>
    <dbReference type="NCBI Taxonomy" id="1278309"/>
    <lineage>
        <taxon>Bacteria</taxon>
        <taxon>Pseudomonadati</taxon>
        <taxon>Pseudomonadota</taxon>
        <taxon>Gammaproteobacteria</taxon>
        <taxon>Oceanospirillales</taxon>
        <taxon>Oceanospirillaceae</taxon>
        <taxon>Amphritea</taxon>
    </lineage>
</organism>
<dbReference type="GO" id="GO:0010181">
    <property type="term" value="F:FMN binding"/>
    <property type="evidence" value="ECO:0007669"/>
    <property type="project" value="InterPro"/>
</dbReference>
<dbReference type="PANTHER" id="PTHR33798">
    <property type="entry name" value="FLAVOPROTEIN OXYGENASE"/>
    <property type="match status" value="1"/>
</dbReference>
<sequence length="203" mass="22571">MDIDYSELSANKAYFTMTQSIIPRPVAWVLSENADGGHNLAPFSFFTAVCNDPPILMFSIGKKTDGTNKDTYNNIISRNRFVVHLAHSEQAEQLTQTSKELPVNESEVEHSGLSLVPFNNSSLPRVEGARIAMDCELYDVKEIGNGPHHLVFGRIKNLYIDDCAVELDSKDRMKIAADKIDPITRLGGSEYMTFGDIISISRS</sequence>
<evidence type="ECO:0000256" key="2">
    <source>
        <dbReference type="ARBA" id="ARBA00022630"/>
    </source>
</evidence>
<keyword evidence="7" id="KW-1185">Reference proteome</keyword>
<dbReference type="InterPro" id="IPR012349">
    <property type="entry name" value="Split_barrel_FMN-bd"/>
</dbReference>
<dbReference type="OrthoDB" id="9794638at2"/>
<evidence type="ECO:0000256" key="4">
    <source>
        <dbReference type="ARBA" id="ARBA00038054"/>
    </source>
</evidence>
<evidence type="ECO:0000313" key="7">
    <source>
        <dbReference type="Proteomes" id="UP000595663"/>
    </source>
</evidence>
<comment type="similarity">
    <text evidence="4">Belongs to the flavoredoxin family.</text>
</comment>
<dbReference type="SUPFAM" id="SSF50475">
    <property type="entry name" value="FMN-binding split barrel"/>
    <property type="match status" value="1"/>
</dbReference>
<keyword evidence="2" id="KW-0285">Flavoprotein</keyword>